<evidence type="ECO:0000313" key="2">
    <source>
        <dbReference type="Proteomes" id="UP000253846"/>
    </source>
</evidence>
<dbReference type="InterPro" id="IPR011004">
    <property type="entry name" value="Trimer_LpxA-like_sf"/>
</dbReference>
<dbReference type="Proteomes" id="UP000253846">
    <property type="component" value="Unassembled WGS sequence"/>
</dbReference>
<proteinExistence type="predicted"/>
<organism evidence="1 2">
    <name type="scientific">Bartonella grahamii</name>
    <dbReference type="NCBI Taxonomy" id="33045"/>
    <lineage>
        <taxon>Bacteria</taxon>
        <taxon>Pseudomonadati</taxon>
        <taxon>Pseudomonadota</taxon>
        <taxon>Alphaproteobacteria</taxon>
        <taxon>Hyphomicrobiales</taxon>
        <taxon>Bartonellaceae</taxon>
        <taxon>Bartonella</taxon>
    </lineage>
</organism>
<reference evidence="1 2" key="1">
    <citation type="submission" date="2018-06" db="EMBL/GenBank/DDBJ databases">
        <authorList>
            <consortium name="Pathogen Informatics"/>
            <person name="Doyle S."/>
        </authorList>
    </citation>
    <scope>NUCLEOTIDE SEQUENCE [LARGE SCALE GENOMIC DNA]</scope>
    <source>
        <strain evidence="1 2">NCTC12860</strain>
    </source>
</reference>
<evidence type="ECO:0000313" key="1">
    <source>
        <dbReference type="EMBL" id="SSZ39047.1"/>
    </source>
</evidence>
<dbReference type="AlphaFoldDB" id="A0A336NDS6"/>
<sequence length="109" mass="12230">MNAIVKNQMTSIIATVANDTPSFQKQDLAKKYELTNEMKTVKDLLSDRVRTIYRIRALRDFGNVKADDLGGFIEHEGNLSHEGNCWVGGNAWIYNDAYISDNAQVCGQC</sequence>
<evidence type="ECO:0008006" key="3">
    <source>
        <dbReference type="Google" id="ProtNLM"/>
    </source>
</evidence>
<protein>
    <recommendedName>
        <fullName evidence="3">Phage related protein</fullName>
    </recommendedName>
</protein>
<name>A0A336NDS6_BARGR</name>
<dbReference type="RefSeq" id="WP_244596079.1">
    <property type="nucleotide sequence ID" value="NZ_CACVBG010000005.1"/>
</dbReference>
<dbReference type="EMBL" id="UFTD01000001">
    <property type="protein sequence ID" value="SSZ39047.1"/>
    <property type="molecule type" value="Genomic_DNA"/>
</dbReference>
<dbReference type="SUPFAM" id="SSF51161">
    <property type="entry name" value="Trimeric LpxA-like enzymes"/>
    <property type="match status" value="1"/>
</dbReference>
<accession>A0A336NDS6</accession>
<gene>
    <name evidence="1" type="ORF">NCTC12860_00237</name>
</gene>